<dbReference type="EMBL" id="BPRB01000061">
    <property type="protein sequence ID" value="GJE59072.1"/>
    <property type="molecule type" value="Genomic_DNA"/>
</dbReference>
<name>A0ABQ4TW70_9HYPH</name>
<accession>A0ABQ4TW70</accession>
<comment type="caution">
    <text evidence="2">The sequence shown here is derived from an EMBL/GenBank/DDBJ whole genome shotgun (WGS) entry which is preliminary data.</text>
</comment>
<protein>
    <submittedName>
        <fullName evidence="2">Uncharacterized protein</fullName>
    </submittedName>
</protein>
<evidence type="ECO:0000313" key="2">
    <source>
        <dbReference type="EMBL" id="GJE59072.1"/>
    </source>
</evidence>
<proteinExistence type="predicted"/>
<feature type="region of interest" description="Disordered" evidence="1">
    <location>
        <begin position="85"/>
        <end position="130"/>
    </location>
</feature>
<feature type="compositionally biased region" description="Basic and acidic residues" evidence="1">
    <location>
        <begin position="100"/>
        <end position="109"/>
    </location>
</feature>
<keyword evidence="3" id="KW-1185">Reference proteome</keyword>
<evidence type="ECO:0000313" key="3">
    <source>
        <dbReference type="Proteomes" id="UP001055057"/>
    </source>
</evidence>
<dbReference type="Proteomes" id="UP001055057">
    <property type="component" value="Unassembled WGS sequence"/>
</dbReference>
<gene>
    <name evidence="2" type="ORF">MPOCJGCO_1159</name>
</gene>
<sequence length="475" mass="50445">MPQGLVGGAVLMLALLAPEVPPQARAQGADGPSPACFLTGGGGLEICRAGGEAEGVYFTPPPCAFARSVQLVRLASGARPGPIQVVYQGETPAGSGRGRAPCEDRRALDPGDGGSVRSGPSPEQLATTMPPTGYRLWESIHEAVRPAPRGRRGRDAAPAPTGPEGIAARNPILVAGRDWAGEEYYHLFLIATAGSEGSNRRVQVQARTYDFERFEIRSRTPDGYGTAWVPFGADAPKGRRRAANPGPTAVLDEAGKPVAGNCRGEGFDTQGLSGSISVVDQTYHYFYTDVLPEDCAEPVAKRRNALYLRTSRDLGAERVWSAPRTILSPLPSGSFVRVAKAKGMERWALSYACRRPANAPGGPVPDVCVQYTPDLALGSIAGLSLFSEPVDAQRSPAYLGLRSGGDGSGRYGRAGHFWMTDRYGNLDTPGSFSGKAGFLTWLDRLAPRADGSEASSLYGRPVYWGTWSVRLVTPK</sequence>
<reference evidence="2" key="2">
    <citation type="submission" date="2021-08" db="EMBL/GenBank/DDBJ databases">
        <authorList>
            <person name="Tani A."/>
            <person name="Ola A."/>
            <person name="Ogura Y."/>
            <person name="Katsura K."/>
            <person name="Hayashi T."/>
        </authorList>
    </citation>
    <scope>NUCLEOTIDE SEQUENCE</scope>
    <source>
        <strain evidence="2">DSM 23632</strain>
    </source>
</reference>
<reference evidence="2" key="1">
    <citation type="journal article" date="2021" name="Front. Microbiol.">
        <title>Comprehensive Comparative Genomics and Phenotyping of Methylobacterium Species.</title>
        <authorList>
            <person name="Alessa O."/>
            <person name="Ogura Y."/>
            <person name="Fujitani Y."/>
            <person name="Takami H."/>
            <person name="Hayashi T."/>
            <person name="Sahin N."/>
            <person name="Tani A."/>
        </authorList>
    </citation>
    <scope>NUCLEOTIDE SEQUENCE</scope>
    <source>
        <strain evidence="2">DSM 23632</strain>
    </source>
</reference>
<feature type="region of interest" description="Disordered" evidence="1">
    <location>
        <begin position="145"/>
        <end position="164"/>
    </location>
</feature>
<organism evidence="2 3">
    <name type="scientific">Methylobacterium trifolii</name>
    <dbReference type="NCBI Taxonomy" id="1003092"/>
    <lineage>
        <taxon>Bacteria</taxon>
        <taxon>Pseudomonadati</taxon>
        <taxon>Pseudomonadota</taxon>
        <taxon>Alphaproteobacteria</taxon>
        <taxon>Hyphomicrobiales</taxon>
        <taxon>Methylobacteriaceae</taxon>
        <taxon>Methylobacterium</taxon>
    </lineage>
</organism>
<dbReference type="RefSeq" id="WP_238181663.1">
    <property type="nucleotide sequence ID" value="NZ_BPRB01000061.1"/>
</dbReference>
<evidence type="ECO:0000256" key="1">
    <source>
        <dbReference type="SAM" id="MobiDB-lite"/>
    </source>
</evidence>